<feature type="domain" description="DUF732" evidence="3">
    <location>
        <begin position="172"/>
        <end position="222"/>
    </location>
</feature>
<feature type="region of interest" description="Disordered" evidence="1">
    <location>
        <begin position="84"/>
        <end position="126"/>
    </location>
</feature>
<keyword evidence="5" id="KW-1185">Reference proteome</keyword>
<evidence type="ECO:0000313" key="5">
    <source>
        <dbReference type="Proteomes" id="UP000002968"/>
    </source>
</evidence>
<organism evidence="4 5">
    <name type="scientific">Streptomyces griseoflavus Tu4000</name>
    <dbReference type="NCBI Taxonomy" id="467200"/>
    <lineage>
        <taxon>Bacteria</taxon>
        <taxon>Bacillati</taxon>
        <taxon>Actinomycetota</taxon>
        <taxon>Actinomycetes</taxon>
        <taxon>Kitasatosporales</taxon>
        <taxon>Streptomycetaceae</taxon>
        <taxon>Streptomyces</taxon>
    </lineage>
</organism>
<accession>D9XPD8</accession>
<gene>
    <name evidence="4" type="ORF">SSRG_06254</name>
</gene>
<proteinExistence type="predicted"/>
<feature type="transmembrane region" description="Helical" evidence="2">
    <location>
        <begin position="59"/>
        <end position="79"/>
    </location>
</feature>
<reference evidence="4" key="1">
    <citation type="submission" date="2009-02" db="EMBL/GenBank/DDBJ databases">
        <title>Annotation of Streptomyces griseoflavus strain Tu4000.</title>
        <authorList>
            <consortium name="The Broad Institute Genome Sequencing Platform"/>
            <consortium name="Broad Institute Microbial Sequencing Center"/>
            <person name="Fischbach M."/>
            <person name="Godfrey P."/>
            <person name="Ward D."/>
            <person name="Young S."/>
            <person name="Zeng Q."/>
            <person name="Koehrsen M."/>
            <person name="Alvarado L."/>
            <person name="Berlin A.M."/>
            <person name="Bochicchio J."/>
            <person name="Borenstein D."/>
            <person name="Chapman S.B."/>
            <person name="Chen Z."/>
            <person name="Engels R."/>
            <person name="Freedman E."/>
            <person name="Gellesch M."/>
            <person name="Goldberg J."/>
            <person name="Griggs A."/>
            <person name="Gujja S."/>
            <person name="Heilman E.R."/>
            <person name="Heiman D.I."/>
            <person name="Hepburn T.A."/>
            <person name="Howarth C."/>
            <person name="Jen D."/>
            <person name="Larson L."/>
            <person name="Lewis B."/>
            <person name="Mehta T."/>
            <person name="Park D."/>
            <person name="Pearson M."/>
            <person name="Richards J."/>
            <person name="Roberts A."/>
            <person name="Saif S."/>
            <person name="Shea T.D."/>
            <person name="Shenoy N."/>
            <person name="Sisk P."/>
            <person name="Stolte C."/>
            <person name="Sykes S.N."/>
            <person name="Thomson T."/>
            <person name="Walk T."/>
            <person name="White J."/>
            <person name="Yandava C."/>
            <person name="Straight P."/>
            <person name="Clardy J."/>
            <person name="Hung D."/>
            <person name="Kolter R."/>
            <person name="Mekalanos J."/>
            <person name="Walker S."/>
            <person name="Walsh C.T."/>
            <person name="Wieland-Brown L.C."/>
            <person name="Haas B."/>
            <person name="Nusbaum C."/>
            <person name="Birren B."/>
        </authorList>
    </citation>
    <scope>NUCLEOTIDE SEQUENCE [LARGE SCALE GENOMIC DNA]</scope>
    <source>
        <strain evidence="4">Tu4000</strain>
    </source>
</reference>
<dbReference type="EMBL" id="GG657758">
    <property type="protein sequence ID" value="EFL43450.1"/>
    <property type="molecule type" value="Genomic_DNA"/>
</dbReference>
<dbReference type="AlphaFoldDB" id="D9XPD8"/>
<name>D9XPD8_9ACTN</name>
<feature type="region of interest" description="Disordered" evidence="1">
    <location>
        <begin position="14"/>
        <end position="44"/>
    </location>
</feature>
<dbReference type="InterPro" id="IPR007969">
    <property type="entry name" value="DUF732"/>
</dbReference>
<dbReference type="Proteomes" id="UP000002968">
    <property type="component" value="Unassembled WGS sequence"/>
</dbReference>
<feature type="compositionally biased region" description="Low complexity" evidence="1">
    <location>
        <begin position="89"/>
        <end position="102"/>
    </location>
</feature>
<evidence type="ECO:0000256" key="2">
    <source>
        <dbReference type="SAM" id="Phobius"/>
    </source>
</evidence>
<evidence type="ECO:0000313" key="4">
    <source>
        <dbReference type="EMBL" id="EFL43450.1"/>
    </source>
</evidence>
<evidence type="ECO:0000259" key="3">
    <source>
        <dbReference type="Pfam" id="PF05305"/>
    </source>
</evidence>
<protein>
    <submittedName>
        <fullName evidence="4">Serine/arginine repetitive matrix protein 1</fullName>
    </submittedName>
</protein>
<keyword evidence="2" id="KW-0472">Membrane</keyword>
<evidence type="ECO:0000256" key="1">
    <source>
        <dbReference type="SAM" id="MobiDB-lite"/>
    </source>
</evidence>
<dbReference type="Pfam" id="PF05305">
    <property type="entry name" value="DUF732"/>
    <property type="match status" value="1"/>
</dbReference>
<keyword evidence="2" id="KW-1133">Transmembrane helix</keyword>
<sequence length="369" mass="39669">MIIFGCRSRTWWPCSNRGTQEMSDRESEPADQPTPAARTEFSLEKNTEAGHAAFRRRRAVAVLVAAGLALVTAVTVLVAGDTEPVSTRSGAAPAPPSDSAKSGTSTEPRAEESSQDPDSGPPSIAVPEFSSAAARDVAFVGDVGQFTAWPGATEYEAMSFSDGGYDISDFRKAAIRDAKAVCSEFTGGTEMTDVPDAVGLPLTDPIDQAAFLVEAVTFYCPDQIAAVTDDVYSEPVATEQNEDCPGVSTLKATATIEQPDADDDPTSVTYAVKVRNTSSYDVRVQLQQRWFVDGRAPGMELASEWVPEWDFFGETGEDQYFTIEAGDSFAYEGEQDGVYHWNRTEVRVAPKEFVFLGCGYRPGPGVAAE</sequence>
<keyword evidence="2" id="KW-0812">Transmembrane</keyword>
<dbReference type="eggNOG" id="ENOG5030PV0">
    <property type="taxonomic scope" value="Bacteria"/>
</dbReference>
<dbReference type="HOGENOM" id="CLU_833980_0_0_11"/>